<evidence type="ECO:0000313" key="2">
    <source>
        <dbReference type="Proteomes" id="UP001198893"/>
    </source>
</evidence>
<reference evidence="1" key="1">
    <citation type="submission" date="2021-10" db="EMBL/GenBank/DDBJ databases">
        <title>Anaerobic single-cell dispensing facilitates the cultivation of human gut bacteria.</title>
        <authorList>
            <person name="Afrizal A."/>
        </authorList>
    </citation>
    <scope>NUCLEOTIDE SEQUENCE</scope>
    <source>
        <strain evidence="1">CLA-AA-H204</strain>
    </source>
</reference>
<evidence type="ECO:0000313" key="1">
    <source>
        <dbReference type="EMBL" id="MCC2242733.1"/>
    </source>
</evidence>
<sequence length="56" mass="6585">MKKHTEISYLKGIGIIGLTYNKEKYANNVSRLIAARLHSFFPMYISRMTYVQGWML</sequence>
<comment type="caution">
    <text evidence="1">The sequence shown here is derived from an EMBL/GenBank/DDBJ whole genome shotgun (WGS) entry which is preliminary data.</text>
</comment>
<dbReference type="EMBL" id="JAJEQW010000011">
    <property type="protein sequence ID" value="MCC2242733.1"/>
    <property type="molecule type" value="Genomic_DNA"/>
</dbReference>
<dbReference type="Proteomes" id="UP001198893">
    <property type="component" value="Unassembled WGS sequence"/>
</dbReference>
<dbReference type="AlphaFoldDB" id="A0AAW4WD75"/>
<organism evidence="1 2">
    <name type="scientific">Roseburia amylophila</name>
    <dbReference type="NCBI Taxonomy" id="2981794"/>
    <lineage>
        <taxon>Bacteria</taxon>
        <taxon>Bacillati</taxon>
        <taxon>Bacillota</taxon>
        <taxon>Clostridia</taxon>
        <taxon>Lachnospirales</taxon>
        <taxon>Lachnospiraceae</taxon>
        <taxon>Roseburia</taxon>
    </lineage>
</organism>
<gene>
    <name evidence="1" type="ORF">LKD47_10535</name>
</gene>
<name>A0AAW4WD75_9FIRM</name>
<accession>A0AAW4WD75</accession>
<dbReference type="RefSeq" id="WP_227710427.1">
    <property type="nucleotide sequence ID" value="NZ_JAJEQW010000011.1"/>
</dbReference>
<proteinExistence type="predicted"/>
<protein>
    <submittedName>
        <fullName evidence="1">Uncharacterized protein</fullName>
    </submittedName>
</protein>